<evidence type="ECO:0000313" key="2">
    <source>
        <dbReference type="Proteomes" id="UP000034325"/>
    </source>
</evidence>
<gene>
    <name evidence="1" type="ORF">UT23_C0001G0065</name>
</gene>
<dbReference type="EMBL" id="LBWA01000001">
    <property type="protein sequence ID" value="KKQ98784.1"/>
    <property type="molecule type" value="Genomic_DNA"/>
</dbReference>
<dbReference type="Proteomes" id="UP000034325">
    <property type="component" value="Unassembled WGS sequence"/>
</dbReference>
<comment type="caution">
    <text evidence="1">The sequence shown here is derived from an EMBL/GenBank/DDBJ whole genome shotgun (WGS) entry which is preliminary data.</text>
</comment>
<dbReference type="AlphaFoldDB" id="A0A0G0PKZ0"/>
<evidence type="ECO:0000313" key="1">
    <source>
        <dbReference type="EMBL" id="KKQ98784.1"/>
    </source>
</evidence>
<organism evidence="1 2">
    <name type="scientific">Candidatus Woesebacteria bacterium GW2011_GWA1_39_12</name>
    <dbReference type="NCBI Taxonomy" id="1618549"/>
    <lineage>
        <taxon>Bacteria</taxon>
        <taxon>Candidatus Woeseibacteriota</taxon>
    </lineage>
</organism>
<reference evidence="1 2" key="1">
    <citation type="journal article" date="2015" name="Nature">
        <title>rRNA introns, odd ribosomes, and small enigmatic genomes across a large radiation of phyla.</title>
        <authorList>
            <person name="Brown C.T."/>
            <person name="Hug L.A."/>
            <person name="Thomas B.C."/>
            <person name="Sharon I."/>
            <person name="Castelle C.J."/>
            <person name="Singh A."/>
            <person name="Wilkins M.J."/>
            <person name="Williams K.H."/>
            <person name="Banfield J.F."/>
        </authorList>
    </citation>
    <scope>NUCLEOTIDE SEQUENCE [LARGE SCALE GENOMIC DNA]</scope>
</reference>
<name>A0A0G0PKZ0_9BACT</name>
<protein>
    <submittedName>
        <fullName evidence="1">Uncharacterized protein</fullName>
    </submittedName>
</protein>
<proteinExistence type="predicted"/>
<accession>A0A0G0PKZ0</accession>
<sequence>MQTLISTILIGLPDNTVKTSEEYTKNIPLIKNLYEQSWRWHGTGKYHYRGENVTDVLIEIIKKGGLVPHKDPLDYTRGDVYTVSLSPSRTYSALYAQIHYEKGKRFRNPLQTASGAFYYVSNIAFLGLIHDRRLFSKKFRDLNRLNYEGMSFFRNKYTKNPLSLKDYINGGVSDIKNNYPVLIGIKNGAFKEANMAKVYSSHESRSETPIPISNFTHIEVPEENVSEVKKLLSKYNVDLRIIPIEWGEEFCKTLPTSFLKDGVPLK</sequence>